<sequence length="145" mass="16058">MNHVEESVLKALGWGLEFDNGGNLVGMSSKAHGRFDKYVYHARTILCTTNNGDEWQVSIDTGNKIVSITSSVFGVFTDAIIYPDETYSFFYQSEDNGFKKRLTLYSSGDGTNSSYIIRRNLRKDDFDGVWVLIPGGSGLVVIPGV</sequence>
<dbReference type="AlphaFoldDB" id="A0A6C0JTM2"/>
<protein>
    <submittedName>
        <fullName evidence="1">Uncharacterized protein</fullName>
    </submittedName>
</protein>
<dbReference type="EMBL" id="MN740694">
    <property type="protein sequence ID" value="QHU08050.1"/>
    <property type="molecule type" value="Genomic_DNA"/>
</dbReference>
<name>A0A6C0JTM2_9ZZZZ</name>
<reference evidence="1" key="1">
    <citation type="journal article" date="2020" name="Nature">
        <title>Giant virus diversity and host interactions through global metagenomics.</title>
        <authorList>
            <person name="Schulz F."/>
            <person name="Roux S."/>
            <person name="Paez-Espino D."/>
            <person name="Jungbluth S."/>
            <person name="Walsh D.A."/>
            <person name="Denef V.J."/>
            <person name="McMahon K.D."/>
            <person name="Konstantinidis K.T."/>
            <person name="Eloe-Fadrosh E.A."/>
            <person name="Kyrpides N.C."/>
            <person name="Woyke T."/>
        </authorList>
    </citation>
    <scope>NUCLEOTIDE SEQUENCE</scope>
    <source>
        <strain evidence="1">GVMAG-S-1062768-28</strain>
    </source>
</reference>
<organism evidence="1">
    <name type="scientific">viral metagenome</name>
    <dbReference type="NCBI Taxonomy" id="1070528"/>
    <lineage>
        <taxon>unclassified sequences</taxon>
        <taxon>metagenomes</taxon>
        <taxon>organismal metagenomes</taxon>
    </lineage>
</organism>
<proteinExistence type="predicted"/>
<evidence type="ECO:0000313" key="1">
    <source>
        <dbReference type="EMBL" id="QHU08050.1"/>
    </source>
</evidence>
<accession>A0A6C0JTM2</accession>